<accession>A0A0G4FGE3</accession>
<proteinExistence type="predicted"/>
<dbReference type="Gene3D" id="3.30.30.30">
    <property type="match status" value="1"/>
</dbReference>
<dbReference type="GO" id="GO:0140662">
    <property type="term" value="F:ATP-dependent protein folding chaperone"/>
    <property type="evidence" value="ECO:0007669"/>
    <property type="project" value="InterPro"/>
</dbReference>
<dbReference type="SUPFAM" id="SSF100920">
    <property type="entry name" value="Heat shock protein 70kD (HSP70), peptide-binding domain"/>
    <property type="match status" value="1"/>
</dbReference>
<feature type="compositionally biased region" description="Low complexity" evidence="3">
    <location>
        <begin position="422"/>
        <end position="436"/>
    </location>
</feature>
<dbReference type="FunCoup" id="A0A0G4FGE3">
    <property type="interactions" value="114"/>
</dbReference>
<dbReference type="PANTHER" id="PTHR45639">
    <property type="entry name" value="HSC70CB, ISOFORM G-RELATED"/>
    <property type="match status" value="1"/>
</dbReference>
<dbReference type="FunFam" id="3.90.640.10:FF:000004">
    <property type="entry name" value="Heat shock 70 kDa protein 4"/>
    <property type="match status" value="1"/>
</dbReference>
<dbReference type="CDD" id="cd11732">
    <property type="entry name" value="ASKHA_NBD_HSP70_HSP105-110-like"/>
    <property type="match status" value="1"/>
</dbReference>
<evidence type="ECO:0008006" key="6">
    <source>
        <dbReference type="Google" id="ProtNLM"/>
    </source>
</evidence>
<dbReference type="Gene3D" id="3.30.420.40">
    <property type="match status" value="2"/>
</dbReference>
<evidence type="ECO:0000313" key="4">
    <source>
        <dbReference type="EMBL" id="CEM11904.1"/>
    </source>
</evidence>
<dbReference type="InParanoid" id="A0A0G4FGE3"/>
<dbReference type="Pfam" id="PF00012">
    <property type="entry name" value="HSP70"/>
    <property type="match status" value="2"/>
</dbReference>
<reference evidence="4 5" key="1">
    <citation type="submission" date="2014-11" db="EMBL/GenBank/DDBJ databases">
        <authorList>
            <person name="Zhu J."/>
            <person name="Qi W."/>
            <person name="Song R."/>
        </authorList>
    </citation>
    <scope>NUCLEOTIDE SEQUENCE [LARGE SCALE GENOMIC DNA]</scope>
</reference>
<dbReference type="FunFam" id="1.20.1270.10:FF:000002">
    <property type="entry name" value="Heat shock 70 kDa protein 4"/>
    <property type="match status" value="1"/>
</dbReference>
<protein>
    <recommendedName>
        <fullName evidence="6">Heat shock protein 70</fullName>
    </recommendedName>
</protein>
<evidence type="ECO:0000256" key="3">
    <source>
        <dbReference type="SAM" id="MobiDB-lite"/>
    </source>
</evidence>
<sequence>MSVVGIDIGTSACCIAALKSGAVHIVRNEISERLTPSVVGYTDQERLVGDVAVAQIKSNFKNTCRNIKLVLGRCNDDPDIAREKQFELAEIVPTDDGLVGFKVNYKGEERVFTASRVLAALLNRLREIAERDAGTAVRDVVIGIPGWYTDMQRRAVMDAAEIAGLHVLRVFNEHTATALDYGIYRSNTFSESEPSNVAFVCMGHGITYVTVAEYVKGQVKILSEASDRQLGGRDLDHIIVEHFAAEFKKKTGMDIMGSKKARLKMEDAATKTKKILSANQEAPFNVECVMEEEDIHGLLKRGDLEKLCEPLIPRLQQVMERALAASNLSLSQIAYVEIAGGGTRVPWVQECIKRFFQKEELSKTLNADETVARGCALMGAMISPAYKVRPFSVHDVTFHPISIRWQQSGKETEAPMDDEAAGQQTQQQNGVTGTGTKSSELFPCKSTMGSTKSLTFMRSSPFEIEVFYSEEKSLPPGVPVDLGKYHIKLPESGGEKQKVKIRAKLDNDGIFTVESAQQYVEEEYEETVKQKKPQPTPPPPPQEVPRQAAEGGDGATATSTTHEAMKDADTGDAAMKQDGDVPNGTAAQGSSEGGPAAMDTEDSKKEPAEEWVEVKQKKKRTRRTDLQVITADRKGIVPARKVKDYHEEELNMRNDDRIVAETREKMNELESYVYRMREKITDSLKEFVEPAKAASLQEYLTKTEDWLYDNWDAAKSVIVGKLDEMTGLFSPIEKRFEEHSGRTEQVQICYANLQDFRTAAMSPDDRYAHIDPAKKQSIVNECDAIEKWLNDMLAKQEACPLFQEPLLKVADITAKQQALNEMATKILSEPKPAPPPPPKPDNPENDAEMGGTGEGAADDSAATGEAAAPAQDNDANMEGGGAQA</sequence>
<feature type="compositionally biased region" description="Basic and acidic residues" evidence="3">
    <location>
        <begin position="563"/>
        <end position="579"/>
    </location>
</feature>
<dbReference type="OrthoDB" id="434160at2759"/>
<dbReference type="InterPro" id="IPR029048">
    <property type="entry name" value="HSP70_C_sf"/>
</dbReference>
<dbReference type="InterPro" id="IPR029047">
    <property type="entry name" value="HSP70_peptide-bd_sf"/>
</dbReference>
<feature type="region of interest" description="Disordered" evidence="3">
    <location>
        <begin position="827"/>
        <end position="884"/>
    </location>
</feature>
<evidence type="ECO:0000256" key="1">
    <source>
        <dbReference type="ARBA" id="ARBA00022741"/>
    </source>
</evidence>
<keyword evidence="2" id="KW-0067">ATP-binding</keyword>
<dbReference type="GO" id="GO:0005829">
    <property type="term" value="C:cytosol"/>
    <property type="evidence" value="ECO:0007669"/>
    <property type="project" value="TreeGrafter"/>
</dbReference>
<name>A0A0G4FGE3_VITBC</name>
<dbReference type="GO" id="GO:0005524">
    <property type="term" value="F:ATP binding"/>
    <property type="evidence" value="ECO:0007669"/>
    <property type="project" value="UniProtKB-KW"/>
</dbReference>
<dbReference type="PROSITE" id="PS01036">
    <property type="entry name" value="HSP70_3"/>
    <property type="match status" value="1"/>
</dbReference>
<dbReference type="EMBL" id="CDMY01000428">
    <property type="protein sequence ID" value="CEM11904.1"/>
    <property type="molecule type" value="Genomic_DNA"/>
</dbReference>
<dbReference type="SUPFAM" id="SSF53067">
    <property type="entry name" value="Actin-like ATPase domain"/>
    <property type="match status" value="2"/>
</dbReference>
<dbReference type="Proteomes" id="UP000041254">
    <property type="component" value="Unassembled WGS sequence"/>
</dbReference>
<feature type="compositionally biased region" description="Low complexity" evidence="3">
    <location>
        <begin position="858"/>
        <end position="870"/>
    </location>
</feature>
<dbReference type="STRING" id="1169540.A0A0G4FGE3"/>
<evidence type="ECO:0000256" key="2">
    <source>
        <dbReference type="ARBA" id="ARBA00022840"/>
    </source>
</evidence>
<dbReference type="InterPro" id="IPR018181">
    <property type="entry name" value="Heat_shock_70_CS"/>
</dbReference>
<dbReference type="PANTHER" id="PTHR45639:SF4">
    <property type="entry name" value="HSC70CB, ISOFORM G"/>
    <property type="match status" value="1"/>
</dbReference>
<dbReference type="VEuPathDB" id="CryptoDB:Vbra_15263"/>
<dbReference type="InterPro" id="IPR043129">
    <property type="entry name" value="ATPase_NBD"/>
</dbReference>
<feature type="region of interest" description="Disordered" evidence="3">
    <location>
        <begin position="407"/>
        <end position="444"/>
    </location>
</feature>
<keyword evidence="1" id="KW-0547">Nucleotide-binding</keyword>
<evidence type="ECO:0000313" key="5">
    <source>
        <dbReference type="Proteomes" id="UP000041254"/>
    </source>
</evidence>
<dbReference type="SUPFAM" id="SSF100934">
    <property type="entry name" value="Heat shock protein 70kD (HSP70), C-terminal subdomain"/>
    <property type="match status" value="2"/>
</dbReference>
<dbReference type="AlphaFoldDB" id="A0A0G4FGE3"/>
<dbReference type="Gene3D" id="1.20.1270.10">
    <property type="match status" value="1"/>
</dbReference>
<dbReference type="GO" id="GO:0005634">
    <property type="term" value="C:nucleus"/>
    <property type="evidence" value="ECO:0007669"/>
    <property type="project" value="TreeGrafter"/>
</dbReference>
<dbReference type="PRINTS" id="PR00301">
    <property type="entry name" value="HEATSHOCK70"/>
</dbReference>
<dbReference type="OMA" id="WEQSPEI"/>
<feature type="compositionally biased region" description="Pro residues" evidence="3">
    <location>
        <begin position="831"/>
        <end position="840"/>
    </location>
</feature>
<keyword evidence="5" id="KW-1185">Reference proteome</keyword>
<dbReference type="PhylomeDB" id="A0A0G4FGE3"/>
<feature type="region of interest" description="Disordered" evidence="3">
    <location>
        <begin position="522"/>
        <end position="617"/>
    </location>
</feature>
<dbReference type="Gene3D" id="2.60.34.10">
    <property type="entry name" value="Substrate Binding Domain Of DNAk, Chain A, domain 1"/>
    <property type="match status" value="1"/>
</dbReference>
<gene>
    <name evidence="4" type="ORF">Vbra_15263</name>
</gene>
<dbReference type="Gene3D" id="3.90.640.10">
    <property type="entry name" value="Actin, Chain A, domain 4"/>
    <property type="match status" value="1"/>
</dbReference>
<organism evidence="4 5">
    <name type="scientific">Vitrella brassicaformis (strain CCMP3155)</name>
    <dbReference type="NCBI Taxonomy" id="1169540"/>
    <lineage>
        <taxon>Eukaryota</taxon>
        <taxon>Sar</taxon>
        <taxon>Alveolata</taxon>
        <taxon>Colpodellida</taxon>
        <taxon>Vitrellaceae</taxon>
        <taxon>Vitrella</taxon>
    </lineage>
</organism>
<feature type="compositionally biased region" description="Pro residues" evidence="3">
    <location>
        <begin position="534"/>
        <end position="543"/>
    </location>
</feature>
<dbReference type="InterPro" id="IPR013126">
    <property type="entry name" value="Hsp_70_fam"/>
</dbReference>
<feature type="compositionally biased region" description="Basic and acidic residues" evidence="3">
    <location>
        <begin position="601"/>
        <end position="615"/>
    </location>
</feature>